<gene>
    <name evidence="1" type="ORF">MNV_1140010</name>
</gene>
<reference evidence="2" key="1">
    <citation type="submission" date="2017-06" db="EMBL/GenBank/DDBJ databases">
        <authorList>
            <person name="Cremers G."/>
        </authorList>
    </citation>
    <scope>NUCLEOTIDE SEQUENCE [LARGE SCALE GENOMIC DNA]</scope>
</reference>
<accession>A0A284VJ58</accession>
<dbReference type="AlphaFoldDB" id="A0A284VJ58"/>
<sequence>MRGSGGSNREAGGTYVYMIARGSTGFIAHIFNIDKKLKDSQHYKYKR</sequence>
<keyword evidence="2" id="KW-1185">Reference proteome</keyword>
<organism evidence="1 2">
    <name type="scientific">Candidatus Methanoperedens nitratireducens</name>
    <dbReference type="NCBI Taxonomy" id="1392998"/>
    <lineage>
        <taxon>Archaea</taxon>
        <taxon>Methanobacteriati</taxon>
        <taxon>Methanobacteriota</taxon>
        <taxon>Stenosarchaea group</taxon>
        <taxon>Methanomicrobia</taxon>
        <taxon>Methanosarcinales</taxon>
        <taxon>ANME-2 cluster</taxon>
        <taxon>Candidatus Methanoperedentaceae</taxon>
        <taxon>Candidatus Methanoperedens</taxon>
    </lineage>
</organism>
<dbReference type="EMBL" id="FZMP01000018">
    <property type="protein sequence ID" value="SNQ59314.1"/>
    <property type="molecule type" value="Genomic_DNA"/>
</dbReference>
<protein>
    <submittedName>
        <fullName evidence="1">Uncharacterized protein</fullName>
    </submittedName>
</protein>
<evidence type="ECO:0000313" key="1">
    <source>
        <dbReference type="EMBL" id="SNQ59314.1"/>
    </source>
</evidence>
<dbReference type="Proteomes" id="UP000218615">
    <property type="component" value="Unassembled WGS sequence"/>
</dbReference>
<proteinExistence type="predicted"/>
<evidence type="ECO:0000313" key="2">
    <source>
        <dbReference type="Proteomes" id="UP000218615"/>
    </source>
</evidence>
<name>A0A284VJ58_9EURY</name>